<sequence>MTLLDSDPSAPAAASLRRPVPTRALWVLLGLALLALSGAASVAFGVRAVGLQDIWSGVTGNTATIAEAAVAQRVPRTVLAMLVGAALGVSGAVMQGVTRNPLADPGILGVTTGAALFVVSGIAFLGLSDPTSYTWVAIAGAACAATFVYAVGSLGRGGATPLKLALAGAATSAASTSLISAILLPRIDVMDSFRFWQIGGVGGAETARTLQVLPFLVVGALVSFAAARGLDSLALGDELARGLGQKVGRTRLLAAVGAITLAGAATAVAGPIGFVGLAVPHLCRLLVGTDHRWLLPFSAVAGATLLTAADVVGRLVARPAELDVGIVTALLGAPVFIWIVRRQKVRAL</sequence>
<evidence type="ECO:0000256" key="2">
    <source>
        <dbReference type="ARBA" id="ARBA00007935"/>
    </source>
</evidence>
<keyword evidence="7 8" id="KW-0472">Membrane</keyword>
<dbReference type="Pfam" id="PF01032">
    <property type="entry name" value="FecCD"/>
    <property type="match status" value="1"/>
</dbReference>
<comment type="subcellular location">
    <subcellularLocation>
        <location evidence="1">Cell membrane</location>
        <topology evidence="1">Multi-pass membrane protein</topology>
    </subcellularLocation>
</comment>
<gene>
    <name evidence="9" type="ORF">UFOPK2761_02088</name>
</gene>
<feature type="transmembrane region" description="Helical" evidence="8">
    <location>
        <begin position="252"/>
        <end position="273"/>
    </location>
</feature>
<evidence type="ECO:0000256" key="3">
    <source>
        <dbReference type="ARBA" id="ARBA00022448"/>
    </source>
</evidence>
<dbReference type="InterPro" id="IPR000522">
    <property type="entry name" value="ABC_transptr_permease_BtuC"/>
</dbReference>
<feature type="transmembrane region" description="Helical" evidence="8">
    <location>
        <begin position="77"/>
        <end position="94"/>
    </location>
</feature>
<evidence type="ECO:0000256" key="6">
    <source>
        <dbReference type="ARBA" id="ARBA00022989"/>
    </source>
</evidence>
<name>A0A6J6U2H6_9ZZZZ</name>
<dbReference type="InterPro" id="IPR037294">
    <property type="entry name" value="ABC_BtuC-like"/>
</dbReference>
<keyword evidence="4" id="KW-1003">Cell membrane</keyword>
<feature type="transmembrane region" description="Helical" evidence="8">
    <location>
        <begin position="164"/>
        <end position="184"/>
    </location>
</feature>
<evidence type="ECO:0000256" key="1">
    <source>
        <dbReference type="ARBA" id="ARBA00004651"/>
    </source>
</evidence>
<dbReference type="PANTHER" id="PTHR30472">
    <property type="entry name" value="FERRIC ENTEROBACTIN TRANSPORT SYSTEM PERMEASE PROTEIN"/>
    <property type="match status" value="1"/>
</dbReference>
<keyword evidence="3" id="KW-0813">Transport</keyword>
<accession>A0A6J6U2H6</accession>
<feature type="transmembrane region" description="Helical" evidence="8">
    <location>
        <begin position="133"/>
        <end position="152"/>
    </location>
</feature>
<evidence type="ECO:0000256" key="4">
    <source>
        <dbReference type="ARBA" id="ARBA00022475"/>
    </source>
</evidence>
<dbReference type="Gene3D" id="1.10.3470.10">
    <property type="entry name" value="ABC transporter involved in vitamin B12 uptake, BtuC"/>
    <property type="match status" value="1"/>
</dbReference>
<keyword evidence="5 8" id="KW-0812">Transmembrane</keyword>
<dbReference type="GO" id="GO:0033214">
    <property type="term" value="P:siderophore-iron import into cell"/>
    <property type="evidence" value="ECO:0007669"/>
    <property type="project" value="TreeGrafter"/>
</dbReference>
<feature type="transmembrane region" description="Helical" evidence="8">
    <location>
        <begin position="212"/>
        <end position="231"/>
    </location>
</feature>
<dbReference type="FunFam" id="1.10.3470.10:FF:000001">
    <property type="entry name" value="Vitamin B12 ABC transporter permease BtuC"/>
    <property type="match status" value="1"/>
</dbReference>
<dbReference type="SUPFAM" id="SSF81345">
    <property type="entry name" value="ABC transporter involved in vitamin B12 uptake, BtuC"/>
    <property type="match status" value="1"/>
</dbReference>
<reference evidence="9" key="1">
    <citation type="submission" date="2020-05" db="EMBL/GenBank/DDBJ databases">
        <authorList>
            <person name="Chiriac C."/>
            <person name="Salcher M."/>
            <person name="Ghai R."/>
            <person name="Kavagutti S V."/>
        </authorList>
    </citation>
    <scope>NUCLEOTIDE SEQUENCE</scope>
</reference>
<organism evidence="9">
    <name type="scientific">freshwater metagenome</name>
    <dbReference type="NCBI Taxonomy" id="449393"/>
    <lineage>
        <taxon>unclassified sequences</taxon>
        <taxon>metagenomes</taxon>
        <taxon>ecological metagenomes</taxon>
    </lineage>
</organism>
<comment type="similarity">
    <text evidence="2">Belongs to the binding-protein-dependent transport system permease family. FecCD subfamily.</text>
</comment>
<dbReference type="AlphaFoldDB" id="A0A6J6U2H6"/>
<evidence type="ECO:0000256" key="5">
    <source>
        <dbReference type="ARBA" id="ARBA00022692"/>
    </source>
</evidence>
<dbReference type="EMBL" id="CAEZYQ010000016">
    <property type="protein sequence ID" value="CAB4752797.1"/>
    <property type="molecule type" value="Genomic_DNA"/>
</dbReference>
<evidence type="ECO:0000256" key="7">
    <source>
        <dbReference type="ARBA" id="ARBA00023136"/>
    </source>
</evidence>
<evidence type="ECO:0000313" key="9">
    <source>
        <dbReference type="EMBL" id="CAB4752797.1"/>
    </source>
</evidence>
<feature type="transmembrane region" description="Helical" evidence="8">
    <location>
        <begin position="25"/>
        <end position="46"/>
    </location>
</feature>
<dbReference type="PANTHER" id="PTHR30472:SF1">
    <property type="entry name" value="FE(3+) DICITRATE TRANSPORT SYSTEM PERMEASE PROTEIN FECC-RELATED"/>
    <property type="match status" value="1"/>
</dbReference>
<proteinExistence type="inferred from homology"/>
<protein>
    <submittedName>
        <fullName evidence="9">Unannotated protein</fullName>
    </submittedName>
</protein>
<feature type="transmembrane region" description="Helical" evidence="8">
    <location>
        <begin position="293"/>
        <end position="312"/>
    </location>
</feature>
<dbReference type="GO" id="GO:0005886">
    <property type="term" value="C:plasma membrane"/>
    <property type="evidence" value="ECO:0007669"/>
    <property type="project" value="UniProtKB-SubCell"/>
</dbReference>
<feature type="transmembrane region" description="Helical" evidence="8">
    <location>
        <begin position="324"/>
        <end position="341"/>
    </location>
</feature>
<feature type="transmembrane region" description="Helical" evidence="8">
    <location>
        <begin position="106"/>
        <end position="127"/>
    </location>
</feature>
<keyword evidence="6 8" id="KW-1133">Transmembrane helix</keyword>
<dbReference type="CDD" id="cd06550">
    <property type="entry name" value="TM_ABC_iron-siderophores_like"/>
    <property type="match status" value="1"/>
</dbReference>
<evidence type="ECO:0000256" key="8">
    <source>
        <dbReference type="SAM" id="Phobius"/>
    </source>
</evidence>
<dbReference type="GO" id="GO:0022857">
    <property type="term" value="F:transmembrane transporter activity"/>
    <property type="evidence" value="ECO:0007669"/>
    <property type="project" value="InterPro"/>
</dbReference>